<dbReference type="PANTHER" id="PTHR34835:SF34">
    <property type="entry name" value="OS08G0555500 PROTEIN"/>
    <property type="match status" value="1"/>
</dbReference>
<dbReference type="PANTHER" id="PTHR34835">
    <property type="entry name" value="OS07G0283600 PROTEIN-RELATED"/>
    <property type="match status" value="1"/>
</dbReference>
<dbReference type="Gramene" id="AUR62044338-RA">
    <property type="protein sequence ID" value="AUR62044338-RA:cds"/>
    <property type="gene ID" value="AUR62044338"/>
</dbReference>
<reference evidence="2" key="2">
    <citation type="submission" date="2021-03" db="UniProtKB">
        <authorList>
            <consortium name="EnsemblPlants"/>
        </authorList>
    </citation>
    <scope>IDENTIFICATION</scope>
</reference>
<keyword evidence="3" id="KW-1185">Reference proteome</keyword>
<dbReference type="EnsemblPlants" id="AUR62044338-RA">
    <property type="protein sequence ID" value="AUR62044338-RA:cds"/>
    <property type="gene ID" value="AUR62044338"/>
</dbReference>
<evidence type="ECO:0000256" key="1">
    <source>
        <dbReference type="SAM" id="MobiDB-lite"/>
    </source>
</evidence>
<protein>
    <submittedName>
        <fullName evidence="2">Uncharacterized protein</fullName>
    </submittedName>
</protein>
<feature type="region of interest" description="Disordered" evidence="1">
    <location>
        <begin position="1"/>
        <end position="35"/>
    </location>
</feature>
<name>A0A803NDZ1_CHEQI</name>
<proteinExistence type="predicted"/>
<organism evidence="2 3">
    <name type="scientific">Chenopodium quinoa</name>
    <name type="common">Quinoa</name>
    <dbReference type="NCBI Taxonomy" id="63459"/>
    <lineage>
        <taxon>Eukaryota</taxon>
        <taxon>Viridiplantae</taxon>
        <taxon>Streptophyta</taxon>
        <taxon>Embryophyta</taxon>
        <taxon>Tracheophyta</taxon>
        <taxon>Spermatophyta</taxon>
        <taxon>Magnoliopsida</taxon>
        <taxon>eudicotyledons</taxon>
        <taxon>Gunneridae</taxon>
        <taxon>Pentapetalae</taxon>
        <taxon>Caryophyllales</taxon>
        <taxon>Chenopodiaceae</taxon>
        <taxon>Chenopodioideae</taxon>
        <taxon>Atripliceae</taxon>
        <taxon>Chenopodium</taxon>
    </lineage>
</organism>
<dbReference type="Proteomes" id="UP000596660">
    <property type="component" value="Unplaced"/>
</dbReference>
<dbReference type="AlphaFoldDB" id="A0A803NDZ1"/>
<sequence length="332" mass="36997">MPTKGKGKPKDPAKAKPVPKKTQIDPEKSKTMPKKAVTIPEKGLIISKNDKPEFEKAKIVSKKAKIVPKKAKTVEDSYHEMLSDSDSDSESFVCMVTIATGKEFVVTRNDIYDVFCLPLSDICVPELNKNSKDESVDQRIIQAWRSDYGLSAPTTNRTISLKLLKAVEKVDEIKTFDWCSYALKKLKKDVQKYKDDETAQNTDVKIKKRIKLEIKAGGYGQGLLDTFTYPVSQLNFRETVFKPAPTLGYDKGASTSGTTGRIVAFELPEGIMTDEEIKEISTDSTGFQTLNDLITSRRSVSLSSDDSVLVSQTEQLLSNPHYLKILDGLIDE</sequence>
<evidence type="ECO:0000313" key="2">
    <source>
        <dbReference type="EnsemblPlants" id="AUR62044338-RA:cds"/>
    </source>
</evidence>
<accession>A0A803NDZ1</accession>
<evidence type="ECO:0000313" key="3">
    <source>
        <dbReference type="Proteomes" id="UP000596660"/>
    </source>
</evidence>
<reference evidence="2" key="1">
    <citation type="journal article" date="2017" name="Nature">
        <title>The genome of Chenopodium quinoa.</title>
        <authorList>
            <person name="Jarvis D.E."/>
            <person name="Ho Y.S."/>
            <person name="Lightfoot D.J."/>
            <person name="Schmoeckel S.M."/>
            <person name="Li B."/>
            <person name="Borm T.J.A."/>
            <person name="Ohyanagi H."/>
            <person name="Mineta K."/>
            <person name="Michell C.T."/>
            <person name="Saber N."/>
            <person name="Kharbatia N.M."/>
            <person name="Rupper R.R."/>
            <person name="Sharp A.R."/>
            <person name="Dally N."/>
            <person name="Boughton B.A."/>
            <person name="Woo Y.H."/>
            <person name="Gao G."/>
            <person name="Schijlen E.G.W.M."/>
            <person name="Guo X."/>
            <person name="Momin A.A."/>
            <person name="Negrao S."/>
            <person name="Al-Babili S."/>
            <person name="Gehring C."/>
            <person name="Roessner U."/>
            <person name="Jung C."/>
            <person name="Murphy K."/>
            <person name="Arold S.T."/>
            <person name="Gojobori T."/>
            <person name="van der Linden C.G."/>
            <person name="van Loo E.N."/>
            <person name="Jellen E.N."/>
            <person name="Maughan P.J."/>
            <person name="Tester M."/>
        </authorList>
    </citation>
    <scope>NUCLEOTIDE SEQUENCE [LARGE SCALE GENOMIC DNA]</scope>
    <source>
        <strain evidence="2">cv. PI 614886</strain>
    </source>
</reference>